<organism evidence="3 4">
    <name type="scientific">Anisodus acutangulus</name>
    <dbReference type="NCBI Taxonomy" id="402998"/>
    <lineage>
        <taxon>Eukaryota</taxon>
        <taxon>Viridiplantae</taxon>
        <taxon>Streptophyta</taxon>
        <taxon>Embryophyta</taxon>
        <taxon>Tracheophyta</taxon>
        <taxon>Spermatophyta</taxon>
        <taxon>Magnoliopsida</taxon>
        <taxon>eudicotyledons</taxon>
        <taxon>Gunneridae</taxon>
        <taxon>Pentapetalae</taxon>
        <taxon>asterids</taxon>
        <taxon>lamiids</taxon>
        <taxon>Solanales</taxon>
        <taxon>Solanaceae</taxon>
        <taxon>Solanoideae</taxon>
        <taxon>Hyoscyameae</taxon>
        <taxon>Anisodus</taxon>
    </lineage>
</organism>
<evidence type="ECO:0000313" key="3">
    <source>
        <dbReference type="EMBL" id="KAJ8528270.1"/>
    </source>
</evidence>
<reference evidence="4" key="1">
    <citation type="journal article" date="2023" name="Proc. Natl. Acad. Sci. U.S.A.">
        <title>Genomic and structural basis for evolution of tropane alkaloid biosynthesis.</title>
        <authorList>
            <person name="Wanga Y.-J."/>
            <person name="Taina T."/>
            <person name="Yua J.-Y."/>
            <person name="Lia J."/>
            <person name="Xua B."/>
            <person name="Chenc J."/>
            <person name="D'Auriad J.C."/>
            <person name="Huanga J.-P."/>
            <person name="Huanga S.-X."/>
        </authorList>
    </citation>
    <scope>NUCLEOTIDE SEQUENCE [LARGE SCALE GENOMIC DNA]</scope>
    <source>
        <strain evidence="4">cv. KIB-2019</strain>
    </source>
</reference>
<comment type="caution">
    <text evidence="3">The sequence shown here is derived from an EMBL/GenBank/DDBJ whole genome shotgun (WGS) entry which is preliminary data.</text>
</comment>
<dbReference type="EMBL" id="JAJAGQ010000023">
    <property type="protein sequence ID" value="KAJ8528270.1"/>
    <property type="molecule type" value="Genomic_DNA"/>
</dbReference>
<feature type="transmembrane region" description="Helical" evidence="2">
    <location>
        <begin position="21"/>
        <end position="39"/>
    </location>
</feature>
<accession>A0A9Q1QV57</accession>
<protein>
    <submittedName>
        <fullName evidence="3">Uncharacterized protein</fullName>
    </submittedName>
</protein>
<evidence type="ECO:0000313" key="4">
    <source>
        <dbReference type="Proteomes" id="UP001152561"/>
    </source>
</evidence>
<feature type="compositionally biased region" description="Basic and acidic residues" evidence="1">
    <location>
        <begin position="151"/>
        <end position="161"/>
    </location>
</feature>
<dbReference type="Proteomes" id="UP001152561">
    <property type="component" value="Unassembled WGS sequence"/>
</dbReference>
<gene>
    <name evidence="3" type="ORF">K7X08_021962</name>
</gene>
<evidence type="ECO:0000256" key="2">
    <source>
        <dbReference type="SAM" id="Phobius"/>
    </source>
</evidence>
<dbReference type="AlphaFoldDB" id="A0A9Q1QV57"/>
<dbReference type="PANTHER" id="PTHR33700:SF4">
    <property type="entry name" value="MYB-LIKE PROTEIN X"/>
    <property type="match status" value="1"/>
</dbReference>
<name>A0A9Q1QV57_9SOLA</name>
<keyword evidence="2" id="KW-0472">Membrane</keyword>
<proteinExistence type="predicted"/>
<feature type="region of interest" description="Disordered" evidence="1">
    <location>
        <begin position="142"/>
        <end position="161"/>
    </location>
</feature>
<keyword evidence="4" id="KW-1185">Reference proteome</keyword>
<dbReference type="PANTHER" id="PTHR33700">
    <property type="entry name" value="MYB-LIKE PROTEIN X"/>
    <property type="match status" value="1"/>
</dbReference>
<keyword evidence="2" id="KW-1133">Transmembrane helix</keyword>
<keyword evidence="2" id="KW-0812">Transmembrane</keyword>
<sequence length="161" mass="18502">MNISTSASSRSQRVNEAKTKEVFQFIFVIVVCIWLLYQIQNSHNGERIRSKLVDEHGAHSLGQKGSSQWLTVQGDSQHENTDIMKSEHVVSRVEEELQANETELENFGNEVHTFDDENGIPEDVRDMKYMTNELIDELKTNPHPEVTTSLDGERFRGRSRI</sequence>
<evidence type="ECO:0000256" key="1">
    <source>
        <dbReference type="SAM" id="MobiDB-lite"/>
    </source>
</evidence>